<accession>V4TED3</accession>
<name>V4TED3_CITCL</name>
<dbReference type="InParanoid" id="V4TED3"/>
<sequence length="68" mass="8143">MFNCLEILFDDSYSGMNIDQMWQAFEKPLKVAMNTMLKDLLAREKVCFLRFFGIPNRMQFQLVELLKM</sequence>
<keyword evidence="2" id="KW-1185">Reference proteome</keyword>
<dbReference type="Proteomes" id="UP000030687">
    <property type="component" value="Unassembled WGS sequence"/>
</dbReference>
<dbReference type="Gramene" id="ESR48046">
    <property type="protein sequence ID" value="ESR48046"/>
    <property type="gene ID" value="CICLE_v10004080mg"/>
</dbReference>
<gene>
    <name evidence="1" type="ORF">CICLE_v10004080mg</name>
</gene>
<proteinExistence type="predicted"/>
<dbReference type="KEGG" id="cic:CICLE_v10004080mg"/>
<evidence type="ECO:0000313" key="1">
    <source>
        <dbReference type="EMBL" id="ESR48046.1"/>
    </source>
</evidence>
<dbReference type="EMBL" id="KI536799">
    <property type="protein sequence ID" value="ESR48046.1"/>
    <property type="molecule type" value="Genomic_DNA"/>
</dbReference>
<dbReference type="AlphaFoldDB" id="V4TED3"/>
<evidence type="ECO:0000313" key="2">
    <source>
        <dbReference type="Proteomes" id="UP000030687"/>
    </source>
</evidence>
<organism evidence="1 2">
    <name type="scientific">Citrus clementina</name>
    <name type="common">Clementine</name>
    <name type="synonym">Citrus deliciosa x Citrus sinensis</name>
    <dbReference type="NCBI Taxonomy" id="85681"/>
    <lineage>
        <taxon>Eukaryota</taxon>
        <taxon>Viridiplantae</taxon>
        <taxon>Streptophyta</taxon>
        <taxon>Embryophyta</taxon>
        <taxon>Tracheophyta</taxon>
        <taxon>Spermatophyta</taxon>
        <taxon>Magnoliopsida</taxon>
        <taxon>eudicotyledons</taxon>
        <taxon>Gunneridae</taxon>
        <taxon>Pentapetalae</taxon>
        <taxon>rosids</taxon>
        <taxon>malvids</taxon>
        <taxon>Sapindales</taxon>
        <taxon>Rutaceae</taxon>
        <taxon>Aurantioideae</taxon>
        <taxon>Citrus</taxon>
    </lineage>
</organism>
<protein>
    <submittedName>
        <fullName evidence="1">Uncharacterized protein</fullName>
    </submittedName>
</protein>
<reference evidence="1 2" key="1">
    <citation type="submission" date="2013-10" db="EMBL/GenBank/DDBJ databases">
        <authorList>
            <consortium name="International Citrus Genome Consortium"/>
            <person name="Jenkins J."/>
            <person name="Schmutz J."/>
            <person name="Prochnik S."/>
            <person name="Rokhsar D."/>
            <person name="Gmitter F."/>
            <person name="Ollitrault P."/>
            <person name="Machado M."/>
            <person name="Talon M."/>
            <person name="Wincker P."/>
            <person name="Jaillon O."/>
            <person name="Morgante M."/>
        </authorList>
    </citation>
    <scope>NUCLEOTIDE SEQUENCE</scope>
    <source>
        <strain evidence="2">cv. Clemenules</strain>
    </source>
</reference>